<protein>
    <submittedName>
        <fullName evidence="2">Uncharacterized protein</fullName>
    </submittedName>
</protein>
<dbReference type="Proteomes" id="UP000682134">
    <property type="component" value="Unassembled WGS sequence"/>
</dbReference>
<evidence type="ECO:0000313" key="2">
    <source>
        <dbReference type="EMBL" id="MBP0723575.1"/>
    </source>
</evidence>
<organism evidence="2 3">
    <name type="scientific">Gottfriedia endophytica</name>
    <dbReference type="NCBI Taxonomy" id="2820819"/>
    <lineage>
        <taxon>Bacteria</taxon>
        <taxon>Bacillati</taxon>
        <taxon>Bacillota</taxon>
        <taxon>Bacilli</taxon>
        <taxon>Bacillales</taxon>
        <taxon>Bacillaceae</taxon>
        <taxon>Gottfriedia</taxon>
    </lineage>
</organism>
<evidence type="ECO:0000256" key="1">
    <source>
        <dbReference type="SAM" id="Phobius"/>
    </source>
</evidence>
<accession>A0A940SH46</accession>
<sequence>MDEQRKQIILKEINFWKESRMLPEQYCNYLLTIYSEGSNLQTEKVQTKVRSNIPILAILCVLFLPISVYVLYFTELSLNLQIFILGLILVITTLFMIRLTKKQIIWRHLSYCVFAFLCLEISIELFSRIFKLTTVGFGVILLLNCLIWILIGLVKKLNYFVISGIACSIIFIAYVFFTF</sequence>
<proteinExistence type="predicted"/>
<feature type="transmembrane region" description="Helical" evidence="1">
    <location>
        <begin position="53"/>
        <end position="72"/>
    </location>
</feature>
<feature type="transmembrane region" description="Helical" evidence="1">
    <location>
        <begin position="78"/>
        <end position="97"/>
    </location>
</feature>
<reference evidence="2" key="1">
    <citation type="submission" date="2021-04" db="EMBL/GenBank/DDBJ databases">
        <title>Genome seq and assembly of Bacillus sp.</title>
        <authorList>
            <person name="Chhetri G."/>
        </authorList>
    </citation>
    <scope>NUCLEOTIDE SEQUENCE</scope>
    <source>
        <strain evidence="2">RG28</strain>
    </source>
</reference>
<dbReference type="EMBL" id="JAGIYQ010000001">
    <property type="protein sequence ID" value="MBP0723575.1"/>
    <property type="molecule type" value="Genomic_DNA"/>
</dbReference>
<keyword evidence="3" id="KW-1185">Reference proteome</keyword>
<name>A0A940SH46_9BACI</name>
<feature type="transmembrane region" description="Helical" evidence="1">
    <location>
        <begin position="104"/>
        <end position="123"/>
    </location>
</feature>
<keyword evidence="1" id="KW-0472">Membrane</keyword>
<feature type="transmembrane region" description="Helical" evidence="1">
    <location>
        <begin position="129"/>
        <end position="150"/>
    </location>
</feature>
<comment type="caution">
    <text evidence="2">The sequence shown here is derived from an EMBL/GenBank/DDBJ whole genome shotgun (WGS) entry which is preliminary data.</text>
</comment>
<gene>
    <name evidence="2" type="ORF">J5Y03_00065</name>
</gene>
<keyword evidence="1" id="KW-0812">Transmembrane</keyword>
<feature type="transmembrane region" description="Helical" evidence="1">
    <location>
        <begin position="157"/>
        <end position="177"/>
    </location>
</feature>
<dbReference type="AlphaFoldDB" id="A0A940SH46"/>
<keyword evidence="1" id="KW-1133">Transmembrane helix</keyword>
<dbReference type="RefSeq" id="WP_209401050.1">
    <property type="nucleotide sequence ID" value="NZ_JAGIYQ010000001.1"/>
</dbReference>
<evidence type="ECO:0000313" key="3">
    <source>
        <dbReference type="Proteomes" id="UP000682134"/>
    </source>
</evidence>